<feature type="region of interest" description="Disordered" evidence="1">
    <location>
        <begin position="479"/>
        <end position="511"/>
    </location>
</feature>
<feature type="compositionally biased region" description="Polar residues" evidence="1">
    <location>
        <begin position="39"/>
        <end position="69"/>
    </location>
</feature>
<keyword evidence="3" id="KW-1185">Reference proteome</keyword>
<sequence>MRGLRMRGDSSDDSLPTGPKTSASSLPNLPSGKERRTTPRGSNATLPQLSTESLPQNQSSVPDSRSAFSPLSPIDTTAIFRKLSRHRRKVNGLRINTSTGPVNMPPVRVNSGRRNRNVRNRTLSMASHVIYETSSTINTQSDIQDANKFNGLVASPLTMTTDCSMGGLTVPSIGASSPSNPGSPHRIPSQLRQFGRMRKIMITQPYQPQQPPRRAASQSTPPSTHTTPNYSTPREEDNELFILATPMHSSARTPSIKSRPSIASMRNRSLPRKLSIPQSIQTGPIEDTSNHLFILASPIKPAPPSGPSIYSKASRTSKTSISLSAFTSSASQVPNKVIGKGRIKEMGPRMRARLISIRRPVCKDKQVPVAPEVRIGRVEVLRDNGGRKASVAESAISGCPAPPEIQRGQSDMGRHSSLGTREEKKKKRQSIICGITWGASEDLSDLPEKMLDPATTDTLNRPPESQQARKRLSMLFCFKSKPKPGSPTPHQALNHQNPYPLQDPTTLPHGPSNSYSPYNTYTPTTVTSSMTPFSPTLTTDMITPFSPALPEIPLTLDASKPRINLLGGPVAGSFGNSGILQEWDEEVRKMGREPGEIWEMPVPAGYRLSAMSVIDDFASASLEQGD</sequence>
<evidence type="ECO:0000313" key="3">
    <source>
        <dbReference type="Proteomes" id="UP000298138"/>
    </source>
</evidence>
<dbReference type="AlphaFoldDB" id="A0A4S2MSS0"/>
<feature type="compositionally biased region" description="Polar residues" evidence="1">
    <location>
        <begin position="19"/>
        <end position="28"/>
    </location>
</feature>
<reference evidence="2 3" key="1">
    <citation type="submission" date="2019-04" db="EMBL/GenBank/DDBJ databases">
        <title>Comparative genomics and transcriptomics to analyze fruiting body development in filamentous ascomycetes.</title>
        <authorList>
            <consortium name="DOE Joint Genome Institute"/>
            <person name="Lutkenhaus R."/>
            <person name="Traeger S."/>
            <person name="Breuer J."/>
            <person name="Kuo A."/>
            <person name="Lipzen A."/>
            <person name="Pangilinan J."/>
            <person name="Dilworth D."/>
            <person name="Sandor L."/>
            <person name="Poggeler S."/>
            <person name="Barry K."/>
            <person name="Grigoriev I.V."/>
            <person name="Nowrousian M."/>
        </authorList>
    </citation>
    <scope>NUCLEOTIDE SEQUENCE [LARGE SCALE GENOMIC DNA]</scope>
    <source>
        <strain evidence="2 3">CBS 389.68</strain>
    </source>
</reference>
<protein>
    <submittedName>
        <fullName evidence="2">Uncharacterized protein</fullName>
    </submittedName>
</protein>
<dbReference type="EMBL" id="ML220133">
    <property type="protein sequence ID" value="TGZ79257.1"/>
    <property type="molecule type" value="Genomic_DNA"/>
</dbReference>
<feature type="compositionally biased region" description="Polar residues" evidence="1">
    <location>
        <begin position="488"/>
        <end position="505"/>
    </location>
</feature>
<organism evidence="2 3">
    <name type="scientific">Ascodesmis nigricans</name>
    <dbReference type="NCBI Taxonomy" id="341454"/>
    <lineage>
        <taxon>Eukaryota</taxon>
        <taxon>Fungi</taxon>
        <taxon>Dikarya</taxon>
        <taxon>Ascomycota</taxon>
        <taxon>Pezizomycotina</taxon>
        <taxon>Pezizomycetes</taxon>
        <taxon>Pezizales</taxon>
        <taxon>Ascodesmidaceae</taxon>
        <taxon>Ascodesmis</taxon>
    </lineage>
</organism>
<dbReference type="InParanoid" id="A0A4S2MSS0"/>
<accession>A0A4S2MSS0</accession>
<proteinExistence type="predicted"/>
<evidence type="ECO:0000256" key="1">
    <source>
        <dbReference type="SAM" id="MobiDB-lite"/>
    </source>
</evidence>
<feature type="region of interest" description="Disordered" evidence="1">
    <location>
        <begin position="204"/>
        <end position="235"/>
    </location>
</feature>
<dbReference type="Proteomes" id="UP000298138">
    <property type="component" value="Unassembled WGS sequence"/>
</dbReference>
<feature type="region of interest" description="Disordered" evidence="1">
    <location>
        <begin position="397"/>
        <end position="426"/>
    </location>
</feature>
<feature type="compositionally biased region" description="Basic and acidic residues" evidence="1">
    <location>
        <begin position="1"/>
        <end position="10"/>
    </location>
</feature>
<name>A0A4S2MSS0_9PEZI</name>
<feature type="region of interest" description="Disordered" evidence="1">
    <location>
        <begin position="1"/>
        <end position="71"/>
    </location>
</feature>
<evidence type="ECO:0000313" key="2">
    <source>
        <dbReference type="EMBL" id="TGZ79257.1"/>
    </source>
</evidence>
<feature type="region of interest" description="Disordered" evidence="1">
    <location>
        <begin position="170"/>
        <end position="189"/>
    </location>
</feature>
<feature type="compositionally biased region" description="Low complexity" evidence="1">
    <location>
        <begin position="217"/>
        <end position="232"/>
    </location>
</feature>
<gene>
    <name evidence="2" type="ORF">EX30DRAFT_115077</name>
</gene>